<evidence type="ECO:0000256" key="4">
    <source>
        <dbReference type="PROSITE-ProRule" id="PRU00134"/>
    </source>
</evidence>
<evidence type="ECO:0000313" key="7">
    <source>
        <dbReference type="Proteomes" id="UP000256964"/>
    </source>
</evidence>
<proteinExistence type="predicted"/>
<keyword evidence="2 4" id="KW-0863">Zinc-finger</keyword>
<evidence type="ECO:0000259" key="5">
    <source>
        <dbReference type="PROSITE" id="PS50865"/>
    </source>
</evidence>
<reference evidence="6 7" key="1">
    <citation type="journal article" date="2018" name="Biotechnol. Biofuels">
        <title>Integrative visual omics of the white-rot fungus Polyporus brumalis exposes the biotechnological potential of its oxidative enzymes for delignifying raw plant biomass.</title>
        <authorList>
            <person name="Miyauchi S."/>
            <person name="Rancon A."/>
            <person name="Drula E."/>
            <person name="Hage H."/>
            <person name="Chaduli D."/>
            <person name="Favel A."/>
            <person name="Grisel S."/>
            <person name="Henrissat B."/>
            <person name="Herpoel-Gimbert I."/>
            <person name="Ruiz-Duenas F.J."/>
            <person name="Chevret D."/>
            <person name="Hainaut M."/>
            <person name="Lin J."/>
            <person name="Wang M."/>
            <person name="Pangilinan J."/>
            <person name="Lipzen A."/>
            <person name="Lesage-Meessen L."/>
            <person name="Navarro D."/>
            <person name="Riley R."/>
            <person name="Grigoriev I.V."/>
            <person name="Zhou S."/>
            <person name="Raouche S."/>
            <person name="Rosso M.N."/>
        </authorList>
    </citation>
    <scope>NUCLEOTIDE SEQUENCE [LARGE SCALE GENOMIC DNA]</scope>
    <source>
        <strain evidence="6 7">BRFM 1820</strain>
    </source>
</reference>
<evidence type="ECO:0000256" key="3">
    <source>
        <dbReference type="ARBA" id="ARBA00022833"/>
    </source>
</evidence>
<dbReference type="STRING" id="139420.A0A371DDZ6"/>
<organism evidence="6 7">
    <name type="scientific">Lentinus brumalis</name>
    <dbReference type="NCBI Taxonomy" id="2498619"/>
    <lineage>
        <taxon>Eukaryota</taxon>
        <taxon>Fungi</taxon>
        <taxon>Dikarya</taxon>
        <taxon>Basidiomycota</taxon>
        <taxon>Agaricomycotina</taxon>
        <taxon>Agaricomycetes</taxon>
        <taxon>Polyporales</taxon>
        <taxon>Polyporaceae</taxon>
        <taxon>Lentinus</taxon>
    </lineage>
</organism>
<name>A0A371DDZ6_9APHY</name>
<keyword evidence="3" id="KW-0862">Zinc</keyword>
<dbReference type="EMBL" id="KZ857398">
    <property type="protein sequence ID" value="RDX50779.1"/>
    <property type="molecule type" value="Genomic_DNA"/>
</dbReference>
<dbReference type="Pfam" id="PF01753">
    <property type="entry name" value="zf-MYND"/>
    <property type="match status" value="1"/>
</dbReference>
<keyword evidence="7" id="KW-1185">Reference proteome</keyword>
<accession>A0A371DDZ6</accession>
<evidence type="ECO:0000256" key="1">
    <source>
        <dbReference type="ARBA" id="ARBA00022723"/>
    </source>
</evidence>
<dbReference type="AlphaFoldDB" id="A0A371DDZ6"/>
<sequence>MPSSRCSKCGKVPDDGLRNCSGCHGATGAYCSSECQKAHWKIHKPMCRPIGPNEVWGIKILDNRHQPWFSQFQHVLLNTSHPIFTKGELCPVTAKCGYPLLIYSDSIHGGLPAQENNQPAVYLRIEPHDGFAPMHWQMQEPGTCYVVRQDRQPLTKEAIEIIYNFHSYLLDIVNLELATNGRGPWRKPLSPEWLKSFADDYRQEEISREGRKGFDFFP</sequence>
<dbReference type="Proteomes" id="UP000256964">
    <property type="component" value="Unassembled WGS sequence"/>
</dbReference>
<dbReference type="OrthoDB" id="2212237at2759"/>
<keyword evidence="1" id="KW-0479">Metal-binding</keyword>
<evidence type="ECO:0000313" key="6">
    <source>
        <dbReference type="EMBL" id="RDX50779.1"/>
    </source>
</evidence>
<dbReference type="SUPFAM" id="SSF144232">
    <property type="entry name" value="HIT/MYND zinc finger-like"/>
    <property type="match status" value="1"/>
</dbReference>
<protein>
    <recommendedName>
        <fullName evidence="5">MYND-type domain-containing protein</fullName>
    </recommendedName>
</protein>
<dbReference type="GO" id="GO:0008270">
    <property type="term" value="F:zinc ion binding"/>
    <property type="evidence" value="ECO:0007669"/>
    <property type="project" value="UniProtKB-KW"/>
</dbReference>
<gene>
    <name evidence="6" type="ORF">OH76DRAFT_1402409</name>
</gene>
<feature type="domain" description="MYND-type" evidence="5">
    <location>
        <begin position="6"/>
        <end position="47"/>
    </location>
</feature>
<dbReference type="InterPro" id="IPR002893">
    <property type="entry name" value="Znf_MYND"/>
</dbReference>
<dbReference type="Gene3D" id="6.10.140.2220">
    <property type="match status" value="1"/>
</dbReference>
<evidence type="ECO:0000256" key="2">
    <source>
        <dbReference type="ARBA" id="ARBA00022771"/>
    </source>
</evidence>
<dbReference type="PROSITE" id="PS50865">
    <property type="entry name" value="ZF_MYND_2"/>
    <property type="match status" value="1"/>
</dbReference>